<keyword evidence="6 11" id="KW-0812">Transmembrane</keyword>
<evidence type="ECO:0000313" key="14">
    <source>
        <dbReference type="Proteomes" id="UP000305654"/>
    </source>
</evidence>
<name>A0A5R9JAF5_9PROT</name>
<evidence type="ECO:0000256" key="2">
    <source>
        <dbReference type="ARBA" id="ARBA00006555"/>
    </source>
</evidence>
<evidence type="ECO:0000256" key="3">
    <source>
        <dbReference type="ARBA" id="ARBA00022448"/>
    </source>
</evidence>
<keyword evidence="8 11" id="KW-1133">Transmembrane helix</keyword>
<accession>A0A5R9JAF5</accession>
<evidence type="ECO:0000313" key="13">
    <source>
        <dbReference type="EMBL" id="TLU73979.1"/>
    </source>
</evidence>
<feature type="region of interest" description="Disordered" evidence="10">
    <location>
        <begin position="155"/>
        <end position="229"/>
    </location>
</feature>
<evidence type="ECO:0000256" key="6">
    <source>
        <dbReference type="ARBA" id="ARBA00022692"/>
    </source>
</evidence>
<keyword evidence="9 11" id="KW-0472">Membrane</keyword>
<evidence type="ECO:0000256" key="10">
    <source>
        <dbReference type="SAM" id="MobiDB-lite"/>
    </source>
</evidence>
<evidence type="ECO:0000256" key="8">
    <source>
        <dbReference type="ARBA" id="ARBA00022989"/>
    </source>
</evidence>
<feature type="domain" description="TonB C-terminal" evidence="12">
    <location>
        <begin position="250"/>
        <end position="343"/>
    </location>
</feature>
<dbReference type="GO" id="GO:0031992">
    <property type="term" value="F:energy transducer activity"/>
    <property type="evidence" value="ECO:0007669"/>
    <property type="project" value="TreeGrafter"/>
</dbReference>
<sequence>MSGPASSRFARCTRSGTSRIGWDCRSPPACACSGAPPACRPGRVVPVPGRPLTGPAAVSSPKARSARIEPSMAAPAAGVGPGRQRVRLFVPSAAWGGRRRREMLAGAGAIAVLFHVMMVGAIVEAPALIPRALRGAPPPPPPPPPEADIVMVKQDTPTVGGTPPPQKAPPPSPKAAPEQPKAGGGMQAMNAPDGPAVPPPAPSPDMQQGADKAGTASQVTPPPAPPAQMAQVNLDIDGQPGWGLVDQRTIPAKPDDHYINKPAAYPRAAGLRGEEGTVYLVTEVAPDGHASSVTIVQSSGYADLDRAARNAVASWHFQPAIQGGVPVASEMREAYHFSIDRNH</sequence>
<comment type="caution">
    <text evidence="13">The sequence shown here is derived from an EMBL/GenBank/DDBJ whole genome shotgun (WGS) entry which is preliminary data.</text>
</comment>
<dbReference type="PROSITE" id="PS52015">
    <property type="entry name" value="TONB_CTD"/>
    <property type="match status" value="1"/>
</dbReference>
<evidence type="ECO:0000256" key="5">
    <source>
        <dbReference type="ARBA" id="ARBA00022519"/>
    </source>
</evidence>
<evidence type="ECO:0000256" key="1">
    <source>
        <dbReference type="ARBA" id="ARBA00004383"/>
    </source>
</evidence>
<comment type="subcellular location">
    <subcellularLocation>
        <location evidence="1">Cell inner membrane</location>
        <topology evidence="1">Single-pass membrane protein</topology>
        <orientation evidence="1">Periplasmic side</orientation>
    </subcellularLocation>
</comment>
<protein>
    <submittedName>
        <fullName evidence="13">Energy transducer TonB</fullName>
    </submittedName>
</protein>
<dbReference type="Pfam" id="PF03544">
    <property type="entry name" value="TonB_C"/>
    <property type="match status" value="1"/>
</dbReference>
<feature type="region of interest" description="Disordered" evidence="10">
    <location>
        <begin position="54"/>
        <end position="79"/>
    </location>
</feature>
<dbReference type="InterPro" id="IPR051045">
    <property type="entry name" value="TonB-dependent_transducer"/>
</dbReference>
<evidence type="ECO:0000256" key="4">
    <source>
        <dbReference type="ARBA" id="ARBA00022475"/>
    </source>
</evidence>
<dbReference type="PANTHER" id="PTHR33446:SF2">
    <property type="entry name" value="PROTEIN TONB"/>
    <property type="match status" value="1"/>
</dbReference>
<keyword evidence="7" id="KW-0653">Protein transport</keyword>
<evidence type="ECO:0000256" key="7">
    <source>
        <dbReference type="ARBA" id="ARBA00022927"/>
    </source>
</evidence>
<dbReference type="EMBL" id="VCDI01000001">
    <property type="protein sequence ID" value="TLU73979.1"/>
    <property type="molecule type" value="Genomic_DNA"/>
</dbReference>
<dbReference type="GO" id="GO:0098797">
    <property type="term" value="C:plasma membrane protein complex"/>
    <property type="evidence" value="ECO:0007669"/>
    <property type="project" value="TreeGrafter"/>
</dbReference>
<dbReference type="OrthoDB" id="7225042at2"/>
<comment type="similarity">
    <text evidence="2">Belongs to the TonB family.</text>
</comment>
<feature type="transmembrane region" description="Helical" evidence="11">
    <location>
        <begin position="103"/>
        <end position="123"/>
    </location>
</feature>
<dbReference type="InterPro" id="IPR037682">
    <property type="entry name" value="TonB_C"/>
</dbReference>
<keyword evidence="4" id="KW-1003">Cell membrane</keyword>
<keyword evidence="14" id="KW-1185">Reference proteome</keyword>
<dbReference type="PANTHER" id="PTHR33446">
    <property type="entry name" value="PROTEIN TONB-RELATED"/>
    <property type="match status" value="1"/>
</dbReference>
<feature type="compositionally biased region" description="Pro residues" evidence="10">
    <location>
        <begin position="162"/>
        <end position="174"/>
    </location>
</feature>
<proteinExistence type="inferred from homology"/>
<dbReference type="SUPFAM" id="SSF74653">
    <property type="entry name" value="TolA/TonB C-terminal domain"/>
    <property type="match status" value="1"/>
</dbReference>
<dbReference type="Gene3D" id="3.30.1150.10">
    <property type="match status" value="1"/>
</dbReference>
<reference evidence="13 14" key="1">
    <citation type="submission" date="2019-05" db="EMBL/GenBank/DDBJ databases">
        <authorList>
            <person name="Pankratov T."/>
            <person name="Grouzdev D."/>
        </authorList>
    </citation>
    <scope>NUCLEOTIDE SEQUENCE [LARGE SCALE GENOMIC DNA]</scope>
    <source>
        <strain evidence="13 14">KEBCLARHB70R</strain>
    </source>
</reference>
<evidence type="ECO:0000259" key="12">
    <source>
        <dbReference type="PROSITE" id="PS52015"/>
    </source>
</evidence>
<keyword evidence="5" id="KW-0997">Cell inner membrane</keyword>
<organism evidence="13 14">
    <name type="scientific">Lichenicoccus roseus</name>
    <dbReference type="NCBI Taxonomy" id="2683649"/>
    <lineage>
        <taxon>Bacteria</taxon>
        <taxon>Pseudomonadati</taxon>
        <taxon>Pseudomonadota</taxon>
        <taxon>Alphaproteobacteria</taxon>
        <taxon>Acetobacterales</taxon>
        <taxon>Acetobacteraceae</taxon>
        <taxon>Lichenicoccus</taxon>
    </lineage>
</organism>
<dbReference type="Proteomes" id="UP000305654">
    <property type="component" value="Unassembled WGS sequence"/>
</dbReference>
<dbReference type="AlphaFoldDB" id="A0A5R9JAF5"/>
<dbReference type="InterPro" id="IPR006260">
    <property type="entry name" value="TonB/TolA_C"/>
</dbReference>
<evidence type="ECO:0000256" key="11">
    <source>
        <dbReference type="SAM" id="Phobius"/>
    </source>
</evidence>
<keyword evidence="3" id="KW-0813">Transport</keyword>
<dbReference type="NCBIfam" id="TIGR01352">
    <property type="entry name" value="tonB_Cterm"/>
    <property type="match status" value="1"/>
</dbReference>
<dbReference type="GO" id="GO:0055085">
    <property type="term" value="P:transmembrane transport"/>
    <property type="evidence" value="ECO:0007669"/>
    <property type="project" value="InterPro"/>
</dbReference>
<gene>
    <name evidence="13" type="ORF">FE263_01800</name>
</gene>
<dbReference type="GO" id="GO:0015031">
    <property type="term" value="P:protein transport"/>
    <property type="evidence" value="ECO:0007669"/>
    <property type="project" value="UniProtKB-KW"/>
</dbReference>
<evidence type="ECO:0000256" key="9">
    <source>
        <dbReference type="ARBA" id="ARBA00023136"/>
    </source>
</evidence>